<proteinExistence type="predicted"/>
<reference evidence="4 5" key="1">
    <citation type="submission" date="2024-01" db="EMBL/GenBank/DDBJ databases">
        <title>Pedobacter sp. nov., isolated from oil-contaminated soil.</title>
        <authorList>
            <person name="Le N.T.T."/>
        </authorList>
    </citation>
    <scope>NUCLEOTIDE SEQUENCE [LARGE SCALE GENOMIC DNA]</scope>
    <source>
        <strain evidence="4 5">VNH31</strain>
    </source>
</reference>
<name>A0ABU7H266_9SPHI</name>
<accession>A0ABU7H266</accession>
<sequence length="372" mass="43067">MKIGYDGKRATKNLTGLGNYSRWLIESISNLYPNHEYLVYTKTINDSPRVKNFIGSENIKIKTPVHNKFLWRRMGIIKDLIKDRIKIYHGLSNEIPFGIQHSKIKTVVTIHDLMFLNYPKHYGWLDAKLYNWKSKSSCDAATKIIAISENTKNDIIKFYKINPDKIEVIYQSCHDQFKIMLHEDELNNIKNKYNLPNKYILYVGTVESRKNLAALVKALSKVDEDLKLVVVGKKKKYFYKIIEPLINKLNLDSRILFFENLEFIDLPGFYQNAEVFVLPSFYEGFGIPIIEALYSNIPVITSLGSCLEEAGGPDSKYVDPNDVDGIVLNINLITHNKEIRENMIQKGRLFVEKFDTTNLCKQLMDCYNSIID</sequence>
<evidence type="ECO:0000259" key="2">
    <source>
        <dbReference type="Pfam" id="PF00534"/>
    </source>
</evidence>
<evidence type="ECO:0000313" key="5">
    <source>
        <dbReference type="Proteomes" id="UP001337681"/>
    </source>
</evidence>
<dbReference type="Proteomes" id="UP001337681">
    <property type="component" value="Unassembled WGS sequence"/>
</dbReference>
<dbReference type="RefSeq" id="WP_330146054.1">
    <property type="nucleotide sequence ID" value="NZ_JAZDQU010000002.1"/>
</dbReference>
<dbReference type="Pfam" id="PF00534">
    <property type="entry name" value="Glycos_transf_1"/>
    <property type="match status" value="1"/>
</dbReference>
<keyword evidence="1" id="KW-0808">Transferase</keyword>
<feature type="domain" description="Glycosyltransferase subfamily 4-like N-terminal" evidence="3">
    <location>
        <begin position="35"/>
        <end position="170"/>
    </location>
</feature>
<evidence type="ECO:0000256" key="1">
    <source>
        <dbReference type="ARBA" id="ARBA00022679"/>
    </source>
</evidence>
<keyword evidence="5" id="KW-1185">Reference proteome</keyword>
<dbReference type="EMBL" id="JAZDQU010000002">
    <property type="protein sequence ID" value="MEE1885152.1"/>
    <property type="molecule type" value="Genomic_DNA"/>
</dbReference>
<feature type="domain" description="Glycosyl transferase family 1" evidence="2">
    <location>
        <begin position="191"/>
        <end position="348"/>
    </location>
</feature>
<dbReference type="InterPro" id="IPR028098">
    <property type="entry name" value="Glyco_trans_4-like_N"/>
</dbReference>
<dbReference type="SUPFAM" id="SSF53756">
    <property type="entry name" value="UDP-Glycosyltransferase/glycogen phosphorylase"/>
    <property type="match status" value="1"/>
</dbReference>
<comment type="caution">
    <text evidence="4">The sequence shown here is derived from an EMBL/GenBank/DDBJ whole genome shotgun (WGS) entry which is preliminary data.</text>
</comment>
<dbReference type="Gene3D" id="3.40.50.2000">
    <property type="entry name" value="Glycogen Phosphorylase B"/>
    <property type="match status" value="2"/>
</dbReference>
<dbReference type="PANTHER" id="PTHR46401">
    <property type="entry name" value="GLYCOSYLTRANSFERASE WBBK-RELATED"/>
    <property type="match status" value="1"/>
</dbReference>
<gene>
    <name evidence="4" type="ORF">VRU49_06940</name>
</gene>
<dbReference type="InterPro" id="IPR001296">
    <property type="entry name" value="Glyco_trans_1"/>
</dbReference>
<dbReference type="CDD" id="cd03809">
    <property type="entry name" value="GT4_MtfB-like"/>
    <property type="match status" value="1"/>
</dbReference>
<protein>
    <submittedName>
        <fullName evidence="4">Glycosyltransferase family 1 protein</fullName>
    </submittedName>
</protein>
<evidence type="ECO:0000259" key="3">
    <source>
        <dbReference type="Pfam" id="PF13439"/>
    </source>
</evidence>
<evidence type="ECO:0000313" key="4">
    <source>
        <dbReference type="EMBL" id="MEE1885152.1"/>
    </source>
</evidence>
<organism evidence="4 5">
    <name type="scientific">Pedobacter flavus</name>
    <dbReference type="NCBI Taxonomy" id="3113906"/>
    <lineage>
        <taxon>Bacteria</taxon>
        <taxon>Pseudomonadati</taxon>
        <taxon>Bacteroidota</taxon>
        <taxon>Sphingobacteriia</taxon>
        <taxon>Sphingobacteriales</taxon>
        <taxon>Sphingobacteriaceae</taxon>
        <taxon>Pedobacter</taxon>
    </lineage>
</organism>
<dbReference type="PANTHER" id="PTHR46401:SF2">
    <property type="entry name" value="GLYCOSYLTRANSFERASE WBBK-RELATED"/>
    <property type="match status" value="1"/>
</dbReference>
<dbReference type="Pfam" id="PF13439">
    <property type="entry name" value="Glyco_transf_4"/>
    <property type="match status" value="1"/>
</dbReference>